<evidence type="ECO:0000313" key="1">
    <source>
        <dbReference type="EMBL" id="BCK81187.1"/>
    </source>
</evidence>
<dbReference type="AlphaFoldDB" id="A0A810Q4J8"/>
<dbReference type="KEGG" id="vcop:MM50RIKEN_09500"/>
<dbReference type="Gene3D" id="2.30.110.10">
    <property type="entry name" value="Electron Transport, Fmn-binding Protein, Chain A"/>
    <property type="match status" value="1"/>
</dbReference>
<reference evidence="1" key="1">
    <citation type="submission" date="2020-09" db="EMBL/GenBank/DDBJ databases">
        <title>New species isolated from human feces.</title>
        <authorList>
            <person name="Kitahara M."/>
            <person name="Shigeno Y."/>
            <person name="Shime M."/>
            <person name="Matsumoto Y."/>
            <person name="Nakamura S."/>
            <person name="Motooka D."/>
            <person name="Fukuoka S."/>
            <person name="Nishikawa H."/>
            <person name="Benno Y."/>
        </authorList>
    </citation>
    <scope>NUCLEOTIDE SEQUENCE</scope>
    <source>
        <strain evidence="1">MM50</strain>
    </source>
</reference>
<keyword evidence="2" id="KW-1185">Reference proteome</keyword>
<evidence type="ECO:0000313" key="2">
    <source>
        <dbReference type="Proteomes" id="UP000681035"/>
    </source>
</evidence>
<proteinExistence type="predicted"/>
<name>A0A810Q4J8_9FIRM</name>
<dbReference type="InterPro" id="IPR024747">
    <property type="entry name" value="Pyridox_Oxase-rel"/>
</dbReference>
<dbReference type="PANTHER" id="PTHR34071">
    <property type="entry name" value="5-NITROIMIDAZOLE ANTIBIOTICS RESISTANCE PROTEIN, NIMA-FAMILY-RELATED PROTEIN-RELATED"/>
    <property type="match status" value="1"/>
</dbReference>
<dbReference type="PANTHER" id="PTHR34071:SF2">
    <property type="entry name" value="FLAVIN-NUCLEOTIDE-BINDING PROTEIN"/>
    <property type="match status" value="1"/>
</dbReference>
<dbReference type="SUPFAM" id="SSF50475">
    <property type="entry name" value="FMN-binding split barrel"/>
    <property type="match status" value="1"/>
</dbReference>
<dbReference type="Proteomes" id="UP000681035">
    <property type="component" value="Chromosome"/>
</dbReference>
<dbReference type="RefSeq" id="WP_213541950.1">
    <property type="nucleotide sequence ID" value="NZ_AP023418.1"/>
</dbReference>
<organism evidence="1 2">
    <name type="scientific">Vescimonas coprocola</name>
    <dbReference type="NCBI Taxonomy" id="2714355"/>
    <lineage>
        <taxon>Bacteria</taxon>
        <taxon>Bacillati</taxon>
        <taxon>Bacillota</taxon>
        <taxon>Clostridia</taxon>
        <taxon>Eubacteriales</taxon>
        <taxon>Oscillospiraceae</taxon>
        <taxon>Vescimonas</taxon>
    </lineage>
</organism>
<dbReference type="Pfam" id="PF12900">
    <property type="entry name" value="Pyridox_ox_2"/>
    <property type="match status" value="1"/>
</dbReference>
<accession>A0A810Q4J8</accession>
<sequence>MLRKDRERDAAFAWEVFQKAPYATLSLTDEVGKPYAIPISPVVDEAYHVVYFHCAGHGEKWELLAKNPPVCLSAVSYAAAIPNEFSMAYASAVLHGRAEVVTDEAEQVKAMLLLCTAYDPKGMGRFSEYMEKYMSATRVVRIVPETVTGKSYAAPEKESHGCGGHH</sequence>
<dbReference type="InterPro" id="IPR012349">
    <property type="entry name" value="Split_barrel_FMN-bd"/>
</dbReference>
<protein>
    <submittedName>
        <fullName evidence="1">MFS transporter</fullName>
    </submittedName>
</protein>
<dbReference type="EMBL" id="AP023418">
    <property type="protein sequence ID" value="BCK81187.1"/>
    <property type="molecule type" value="Genomic_DNA"/>
</dbReference>
<gene>
    <name evidence="1" type="ORF">MM50RIKEN_09500</name>
</gene>